<evidence type="ECO:0000259" key="4">
    <source>
        <dbReference type="PROSITE" id="PS50995"/>
    </source>
</evidence>
<dbReference type="GO" id="GO:0003677">
    <property type="term" value="F:DNA binding"/>
    <property type="evidence" value="ECO:0007669"/>
    <property type="project" value="UniProtKB-KW"/>
</dbReference>
<dbReference type="PANTHER" id="PTHR42756:SF1">
    <property type="entry name" value="TRANSCRIPTIONAL REPRESSOR OF EMRAB OPERON"/>
    <property type="match status" value="1"/>
</dbReference>
<dbReference type="OrthoDB" id="2355600at2"/>
<organism evidence="5 6">
    <name type="scientific">Virgibacillus chiguensis</name>
    <dbReference type="NCBI Taxonomy" id="411959"/>
    <lineage>
        <taxon>Bacteria</taxon>
        <taxon>Bacillati</taxon>
        <taxon>Bacillota</taxon>
        <taxon>Bacilli</taxon>
        <taxon>Bacillales</taxon>
        <taxon>Bacillaceae</taxon>
        <taxon>Virgibacillus</taxon>
    </lineage>
</organism>
<dbReference type="PROSITE" id="PS50995">
    <property type="entry name" value="HTH_MARR_2"/>
    <property type="match status" value="1"/>
</dbReference>
<dbReference type="EMBL" id="FQXD01000012">
    <property type="protein sequence ID" value="SHH71993.1"/>
    <property type="molecule type" value="Genomic_DNA"/>
</dbReference>
<keyword evidence="2 5" id="KW-0238">DNA-binding</keyword>
<dbReference type="Proteomes" id="UP000184079">
    <property type="component" value="Unassembled WGS sequence"/>
</dbReference>
<evidence type="ECO:0000256" key="2">
    <source>
        <dbReference type="ARBA" id="ARBA00023125"/>
    </source>
</evidence>
<keyword evidence="6" id="KW-1185">Reference proteome</keyword>
<feature type="domain" description="HTH marR-type" evidence="4">
    <location>
        <begin position="1"/>
        <end position="142"/>
    </location>
</feature>
<dbReference type="Gene3D" id="1.10.10.10">
    <property type="entry name" value="Winged helix-like DNA-binding domain superfamily/Winged helix DNA-binding domain"/>
    <property type="match status" value="1"/>
</dbReference>
<accession>A0A1M5VAN6</accession>
<reference evidence="6" key="1">
    <citation type="submission" date="2016-11" db="EMBL/GenBank/DDBJ databases">
        <authorList>
            <person name="Varghese N."/>
            <person name="Submissions S."/>
        </authorList>
    </citation>
    <scope>NUCLEOTIDE SEQUENCE [LARGE SCALE GENOMIC DNA]</scope>
    <source>
        <strain evidence="6">CGMCC 1.6496</strain>
    </source>
</reference>
<protein>
    <submittedName>
        <fullName evidence="5">DNA-binding transcriptional regulator, MarR family</fullName>
    </submittedName>
</protein>
<dbReference type="PANTHER" id="PTHR42756">
    <property type="entry name" value="TRANSCRIPTIONAL REGULATOR, MARR"/>
    <property type="match status" value="1"/>
</dbReference>
<proteinExistence type="predicted"/>
<sequence length="152" mass="18111">MDDYLKIMDEINQKFEEFRLIILQETEKVKELENFKLTPQQEITMFYIIRNEPIIAKDIAIHFDISKSAVSQVLSKLEEMKMIQRQMNSQKRRETLIYLGDRGKDFHILLEKIDELLVGKYYSKVSLTELKNILDTLNKIIETNKNKGREIK</sequence>
<dbReference type="InterPro" id="IPR000835">
    <property type="entry name" value="HTH_MarR-typ"/>
</dbReference>
<name>A0A1M5VAN6_9BACI</name>
<dbReference type="InterPro" id="IPR036388">
    <property type="entry name" value="WH-like_DNA-bd_sf"/>
</dbReference>
<keyword evidence="1" id="KW-0805">Transcription regulation</keyword>
<evidence type="ECO:0000256" key="3">
    <source>
        <dbReference type="ARBA" id="ARBA00023163"/>
    </source>
</evidence>
<dbReference type="InterPro" id="IPR036390">
    <property type="entry name" value="WH_DNA-bd_sf"/>
</dbReference>
<dbReference type="Pfam" id="PF12802">
    <property type="entry name" value="MarR_2"/>
    <property type="match status" value="1"/>
</dbReference>
<dbReference type="SMART" id="SM00347">
    <property type="entry name" value="HTH_MARR"/>
    <property type="match status" value="1"/>
</dbReference>
<dbReference type="GO" id="GO:0003700">
    <property type="term" value="F:DNA-binding transcription factor activity"/>
    <property type="evidence" value="ECO:0007669"/>
    <property type="project" value="InterPro"/>
</dbReference>
<evidence type="ECO:0000313" key="5">
    <source>
        <dbReference type="EMBL" id="SHH71993.1"/>
    </source>
</evidence>
<keyword evidence="3" id="KW-0804">Transcription</keyword>
<evidence type="ECO:0000256" key="1">
    <source>
        <dbReference type="ARBA" id="ARBA00023015"/>
    </source>
</evidence>
<gene>
    <name evidence="5" type="ORF">SAMN05421807_1124</name>
</gene>
<dbReference type="SUPFAM" id="SSF46785">
    <property type="entry name" value="Winged helix' DNA-binding domain"/>
    <property type="match status" value="1"/>
</dbReference>
<evidence type="ECO:0000313" key="6">
    <source>
        <dbReference type="Proteomes" id="UP000184079"/>
    </source>
</evidence>
<dbReference type="AlphaFoldDB" id="A0A1M5VAN6"/>